<keyword evidence="3 7" id="KW-0347">Helicase</keyword>
<evidence type="ECO:0000256" key="4">
    <source>
        <dbReference type="ARBA" id="ARBA00022840"/>
    </source>
</evidence>
<proteinExistence type="inferred from homology"/>
<dbReference type="InterPro" id="IPR011545">
    <property type="entry name" value="DEAD/DEAH_box_helicase_dom"/>
</dbReference>
<evidence type="ECO:0000313" key="12">
    <source>
        <dbReference type="EMBL" id="GAA4096619.1"/>
    </source>
</evidence>
<dbReference type="InterPro" id="IPR044742">
    <property type="entry name" value="DEAD/DEAH_RhlB"/>
</dbReference>
<feature type="domain" description="Helicase C-terminal" evidence="10">
    <location>
        <begin position="219"/>
        <end position="382"/>
    </location>
</feature>
<evidence type="ECO:0000313" key="13">
    <source>
        <dbReference type="Proteomes" id="UP001500841"/>
    </source>
</evidence>
<dbReference type="InterPro" id="IPR014001">
    <property type="entry name" value="Helicase_ATP-bd"/>
</dbReference>
<dbReference type="InterPro" id="IPR014014">
    <property type="entry name" value="RNA_helicase_DEAD_Q_motif"/>
</dbReference>
<dbReference type="CDD" id="cd18787">
    <property type="entry name" value="SF2_C_DEAD"/>
    <property type="match status" value="1"/>
</dbReference>
<evidence type="ECO:0000256" key="3">
    <source>
        <dbReference type="ARBA" id="ARBA00022806"/>
    </source>
</evidence>
<dbReference type="PROSITE" id="PS00039">
    <property type="entry name" value="DEAD_ATP_HELICASE"/>
    <property type="match status" value="1"/>
</dbReference>
<dbReference type="Pfam" id="PF00271">
    <property type="entry name" value="Helicase_C"/>
    <property type="match status" value="1"/>
</dbReference>
<dbReference type="InterPro" id="IPR027417">
    <property type="entry name" value="P-loop_NTPase"/>
</dbReference>
<evidence type="ECO:0000256" key="5">
    <source>
        <dbReference type="ARBA" id="ARBA00038437"/>
    </source>
</evidence>
<evidence type="ECO:0000256" key="1">
    <source>
        <dbReference type="ARBA" id="ARBA00022741"/>
    </source>
</evidence>
<dbReference type="SMART" id="SM00490">
    <property type="entry name" value="HELICc"/>
    <property type="match status" value="1"/>
</dbReference>
<gene>
    <name evidence="12" type="ORF">GCM10022392_19880</name>
</gene>
<feature type="domain" description="Helicase ATP-binding" evidence="9">
    <location>
        <begin position="32"/>
        <end position="208"/>
    </location>
</feature>
<dbReference type="Pfam" id="PF00270">
    <property type="entry name" value="DEAD"/>
    <property type="match status" value="1"/>
</dbReference>
<evidence type="ECO:0000256" key="8">
    <source>
        <dbReference type="SAM" id="MobiDB-lite"/>
    </source>
</evidence>
<dbReference type="CDD" id="cd00268">
    <property type="entry name" value="DEADc"/>
    <property type="match status" value="1"/>
</dbReference>
<feature type="region of interest" description="Disordered" evidence="8">
    <location>
        <begin position="374"/>
        <end position="446"/>
    </location>
</feature>
<dbReference type="InterPro" id="IPR050079">
    <property type="entry name" value="DEAD_box_RNA_helicase"/>
</dbReference>
<keyword evidence="4 7" id="KW-0067">ATP-binding</keyword>
<keyword evidence="2 7" id="KW-0378">Hydrolase</keyword>
<evidence type="ECO:0000259" key="11">
    <source>
        <dbReference type="PROSITE" id="PS51195"/>
    </source>
</evidence>
<reference evidence="13" key="1">
    <citation type="journal article" date="2019" name="Int. J. Syst. Evol. Microbiol.">
        <title>The Global Catalogue of Microorganisms (GCM) 10K type strain sequencing project: providing services to taxonomists for standard genome sequencing and annotation.</title>
        <authorList>
            <consortium name="The Broad Institute Genomics Platform"/>
            <consortium name="The Broad Institute Genome Sequencing Center for Infectious Disease"/>
            <person name="Wu L."/>
            <person name="Ma J."/>
        </authorList>
    </citation>
    <scope>NUCLEOTIDE SEQUENCE [LARGE SCALE GENOMIC DNA]</scope>
    <source>
        <strain evidence="13">JCM 17085</strain>
    </source>
</reference>
<dbReference type="Gene3D" id="3.40.50.300">
    <property type="entry name" value="P-loop containing nucleotide triphosphate hydrolases"/>
    <property type="match status" value="2"/>
</dbReference>
<accession>A0ABP7WU87</accession>
<dbReference type="PROSITE" id="PS51192">
    <property type="entry name" value="HELICASE_ATP_BIND_1"/>
    <property type="match status" value="1"/>
</dbReference>
<name>A0ABP7WU87_9SPHI</name>
<organism evidence="12 13">
    <name type="scientific">Mucilaginibacter panaciglaebae</name>
    <dbReference type="NCBI Taxonomy" id="502331"/>
    <lineage>
        <taxon>Bacteria</taxon>
        <taxon>Pseudomonadati</taxon>
        <taxon>Bacteroidota</taxon>
        <taxon>Sphingobacteriia</taxon>
        <taxon>Sphingobacteriales</taxon>
        <taxon>Sphingobacteriaceae</taxon>
        <taxon>Mucilaginibacter</taxon>
    </lineage>
</organism>
<protein>
    <submittedName>
        <fullName evidence="12">DEAD/DEAH box helicase</fullName>
    </submittedName>
</protein>
<evidence type="ECO:0000256" key="7">
    <source>
        <dbReference type="RuleBase" id="RU000492"/>
    </source>
</evidence>
<dbReference type="SUPFAM" id="SSF52540">
    <property type="entry name" value="P-loop containing nucleoside triphosphate hydrolases"/>
    <property type="match status" value="1"/>
</dbReference>
<comment type="similarity">
    <text evidence="5 7">Belongs to the DEAD box helicase family.</text>
</comment>
<evidence type="ECO:0000256" key="6">
    <source>
        <dbReference type="PROSITE-ProRule" id="PRU00552"/>
    </source>
</evidence>
<feature type="short sequence motif" description="Q motif" evidence="6">
    <location>
        <begin position="1"/>
        <end position="29"/>
    </location>
</feature>
<comment type="caution">
    <text evidence="12">The sequence shown here is derived from an EMBL/GenBank/DDBJ whole genome shotgun (WGS) entry which is preliminary data.</text>
</comment>
<dbReference type="PROSITE" id="PS51194">
    <property type="entry name" value="HELICASE_CTER"/>
    <property type="match status" value="1"/>
</dbReference>
<feature type="domain" description="DEAD-box RNA helicase Q" evidence="11">
    <location>
        <begin position="1"/>
        <end position="29"/>
    </location>
</feature>
<evidence type="ECO:0000259" key="10">
    <source>
        <dbReference type="PROSITE" id="PS51194"/>
    </source>
</evidence>
<evidence type="ECO:0000256" key="2">
    <source>
        <dbReference type="ARBA" id="ARBA00022801"/>
    </source>
</evidence>
<dbReference type="EMBL" id="BAABCV010000006">
    <property type="protein sequence ID" value="GAA4096619.1"/>
    <property type="molecule type" value="Genomic_DNA"/>
</dbReference>
<dbReference type="GO" id="GO:0004386">
    <property type="term" value="F:helicase activity"/>
    <property type="evidence" value="ECO:0007669"/>
    <property type="project" value="UniProtKB-KW"/>
</dbReference>
<dbReference type="PROSITE" id="PS51195">
    <property type="entry name" value="Q_MOTIF"/>
    <property type="match status" value="1"/>
</dbReference>
<dbReference type="InterPro" id="IPR001650">
    <property type="entry name" value="Helicase_C-like"/>
</dbReference>
<dbReference type="Proteomes" id="UP001500841">
    <property type="component" value="Unassembled WGS sequence"/>
</dbReference>
<feature type="compositionally biased region" description="Basic and acidic residues" evidence="8">
    <location>
        <begin position="406"/>
        <end position="417"/>
    </location>
</feature>
<dbReference type="RefSeq" id="WP_345103502.1">
    <property type="nucleotide sequence ID" value="NZ_BAABCV010000006.1"/>
</dbReference>
<sequence length="446" mass="49632">MTFNDLNLIEPILKALKTEGYTTPTPIQEQAIPIVLQRRDLLGCAQTGTGKTAAFSIPILQLLYQDRLQHKEQKTIKALILTPTRELAIQINESLAAYGRHTGLKHLVIFGGVSQNPQVDALRRGVDILVATPGRLLDLMNQRFVHLEHIKMLVLDEADRMLDMGFVNDVKKVIAKVPVKRQTLFFSATMPKEIQHLADTILTNPEKIEVTPVSSTADTIQQELYYVQKSDKRDLLAHILKDKDIKTALVFTRTKHGADKVVKDLHRLKITAEAIHGNKSQNARQRALTNFKNRDTRVLIATDIAARGIDIDELTHVINYEIPNIPETYVHRIGRTGRAGANGIAYSFCDAEELEYIRDIHKLIGKQIPVNEEHPYVMNPQTVRPTDEADKPKGKGGGQKRGRGFGRADKRPSDNSRHSGGGRSAESNMSGGRPGGNGGKSNGNRR</sequence>
<dbReference type="InterPro" id="IPR000629">
    <property type="entry name" value="RNA-helicase_DEAD-box_CS"/>
</dbReference>
<dbReference type="SMART" id="SM00487">
    <property type="entry name" value="DEXDc"/>
    <property type="match status" value="1"/>
</dbReference>
<keyword evidence="1 7" id="KW-0547">Nucleotide-binding</keyword>
<keyword evidence="13" id="KW-1185">Reference proteome</keyword>
<dbReference type="PANTHER" id="PTHR47959">
    <property type="entry name" value="ATP-DEPENDENT RNA HELICASE RHLE-RELATED"/>
    <property type="match status" value="1"/>
</dbReference>
<evidence type="ECO:0000259" key="9">
    <source>
        <dbReference type="PROSITE" id="PS51192"/>
    </source>
</evidence>
<feature type="compositionally biased region" description="Gly residues" evidence="8">
    <location>
        <begin position="432"/>
        <end position="446"/>
    </location>
</feature>
<dbReference type="PANTHER" id="PTHR47959:SF13">
    <property type="entry name" value="ATP-DEPENDENT RNA HELICASE RHLE"/>
    <property type="match status" value="1"/>
</dbReference>